<dbReference type="AlphaFoldDB" id="A0AA36DPE1"/>
<organism evidence="1 2">
    <name type="scientific">Cylicocyclus nassatus</name>
    <name type="common">Nematode worm</name>
    <dbReference type="NCBI Taxonomy" id="53992"/>
    <lineage>
        <taxon>Eukaryota</taxon>
        <taxon>Metazoa</taxon>
        <taxon>Ecdysozoa</taxon>
        <taxon>Nematoda</taxon>
        <taxon>Chromadorea</taxon>
        <taxon>Rhabditida</taxon>
        <taxon>Rhabditina</taxon>
        <taxon>Rhabditomorpha</taxon>
        <taxon>Strongyloidea</taxon>
        <taxon>Strongylidae</taxon>
        <taxon>Cylicocyclus</taxon>
    </lineage>
</organism>
<name>A0AA36DPE1_CYLNA</name>
<evidence type="ECO:0000313" key="1">
    <source>
        <dbReference type="EMBL" id="CAJ0590309.1"/>
    </source>
</evidence>
<protein>
    <submittedName>
        <fullName evidence="1">Uncharacterized protein</fullName>
    </submittedName>
</protein>
<accession>A0AA36DPE1</accession>
<dbReference type="EMBL" id="CATQJL010000001">
    <property type="protein sequence ID" value="CAJ0590309.1"/>
    <property type="molecule type" value="Genomic_DNA"/>
</dbReference>
<comment type="caution">
    <text evidence="1">The sequence shown here is derived from an EMBL/GenBank/DDBJ whole genome shotgun (WGS) entry which is preliminary data.</text>
</comment>
<gene>
    <name evidence="1" type="ORF">CYNAS_LOCUS2292</name>
</gene>
<dbReference type="Proteomes" id="UP001176961">
    <property type="component" value="Unassembled WGS sequence"/>
</dbReference>
<evidence type="ECO:0000313" key="2">
    <source>
        <dbReference type="Proteomes" id="UP001176961"/>
    </source>
</evidence>
<reference evidence="1" key="1">
    <citation type="submission" date="2023-07" db="EMBL/GenBank/DDBJ databases">
        <authorList>
            <consortium name="CYATHOMIX"/>
        </authorList>
    </citation>
    <scope>NUCLEOTIDE SEQUENCE</scope>
    <source>
        <strain evidence="1">N/A</strain>
    </source>
</reference>
<proteinExistence type="predicted"/>
<sequence length="142" mass="15952">MTRLLGIRKFFTYPKFITVGIASDRMYTAAALHGRTMIYILLDPPDYIYALDVRKAQYLVAEIVVSGGRLSKTTEGTTYLNEGEIPAHITLSLNEAIKAFTDEIVITARDVNCYVNSYMKKYFGDGGRWNVLQAANVNEEQA</sequence>
<keyword evidence="2" id="KW-1185">Reference proteome</keyword>